<dbReference type="HOGENOM" id="CLU_073817_0_0_5"/>
<reference evidence="2 3" key="1">
    <citation type="journal article" date="2010" name="J. Bacteriol.">
        <title>Genome sequence of Fulvimarina pelagi HTCC2506T, a Mn(II)-oxidizing alphaproteobacterium possessing an aerobic anoxygenic photosynthetic gene cluster and Xanthorhodopsin.</title>
        <authorList>
            <person name="Kang I."/>
            <person name="Oh H.M."/>
            <person name="Lim S.I."/>
            <person name="Ferriera S."/>
            <person name="Giovannoni S.J."/>
            <person name="Cho J.C."/>
        </authorList>
    </citation>
    <scope>NUCLEOTIDE SEQUENCE [LARGE SCALE GENOMIC DNA]</scope>
    <source>
        <strain evidence="2 3">HTCC2506</strain>
    </source>
</reference>
<sequence>MVAGILALVEAASPGAAEEKGLGVPLDCIPGETCFLQQYADMDGGQGIADPFCGDVAYDGHGGTDVRVSSMLDVEAFVPVLAVAEGTVVATRDREPDAPVRDESEWPLHKGKECGNGAIVDHRDGLKSQYCHLRKGSVRVARGDKAARGAVIGAVGASGMAAFPHLHLTIRRGDQDIDPFSGKPVGTGCNGVVRDSLWSASAQDFFQQADVHVMAFGMAGRPPDYKSLMTDGPPPNLTARDRATIGWGWFLNLRKGDRLQFKITAPDGSTYIETETKPLGHRKAAYMQFVGRGRSPEPGDWTLEVGLKRDGEVVETKSRMVAVR</sequence>
<evidence type="ECO:0000313" key="2">
    <source>
        <dbReference type="EMBL" id="EAU40827.1"/>
    </source>
</evidence>
<comment type="caution">
    <text evidence="2">The sequence shown here is derived from an EMBL/GenBank/DDBJ whole genome shotgun (WGS) entry which is preliminary data.</text>
</comment>
<organism evidence="2 3">
    <name type="scientific">Fulvimarina pelagi HTCC2506</name>
    <dbReference type="NCBI Taxonomy" id="314231"/>
    <lineage>
        <taxon>Bacteria</taxon>
        <taxon>Pseudomonadati</taxon>
        <taxon>Pseudomonadota</taxon>
        <taxon>Alphaproteobacteria</taxon>
        <taxon>Hyphomicrobiales</taxon>
        <taxon>Aurantimonadaceae</taxon>
        <taxon>Fulvimarina</taxon>
    </lineage>
</organism>
<dbReference type="InterPro" id="IPR016047">
    <property type="entry name" value="M23ase_b-sheet_dom"/>
</dbReference>
<dbReference type="eggNOG" id="COG0739">
    <property type="taxonomic scope" value="Bacteria"/>
</dbReference>
<dbReference type="Pfam" id="PF01551">
    <property type="entry name" value="Peptidase_M23"/>
    <property type="match status" value="1"/>
</dbReference>
<dbReference type="STRING" id="217511.GCA_001463845_01908"/>
<dbReference type="SUPFAM" id="SSF51261">
    <property type="entry name" value="Duplicated hybrid motif"/>
    <property type="match status" value="1"/>
</dbReference>
<dbReference type="InterPro" id="IPR011055">
    <property type="entry name" value="Dup_hybrid_motif"/>
</dbReference>
<dbReference type="GO" id="GO:0004222">
    <property type="term" value="F:metalloendopeptidase activity"/>
    <property type="evidence" value="ECO:0007669"/>
    <property type="project" value="TreeGrafter"/>
</dbReference>
<dbReference type="Proteomes" id="UP000004310">
    <property type="component" value="Unassembled WGS sequence"/>
</dbReference>
<gene>
    <name evidence="2" type="ORF">FP2506_18104</name>
</gene>
<dbReference type="CDD" id="cd12797">
    <property type="entry name" value="M23_peptidase"/>
    <property type="match status" value="1"/>
</dbReference>
<dbReference type="PANTHER" id="PTHR21666">
    <property type="entry name" value="PEPTIDASE-RELATED"/>
    <property type="match status" value="1"/>
</dbReference>
<dbReference type="InterPro" id="IPR050570">
    <property type="entry name" value="Cell_wall_metabolism_enzyme"/>
</dbReference>
<dbReference type="Gene3D" id="2.70.70.10">
    <property type="entry name" value="Glucose Permease (Domain IIA)"/>
    <property type="match status" value="1"/>
</dbReference>
<evidence type="ECO:0000313" key="3">
    <source>
        <dbReference type="Proteomes" id="UP000004310"/>
    </source>
</evidence>
<dbReference type="AlphaFoldDB" id="Q0G112"/>
<evidence type="ECO:0000259" key="1">
    <source>
        <dbReference type="Pfam" id="PF01551"/>
    </source>
</evidence>
<dbReference type="EMBL" id="AATP01000005">
    <property type="protein sequence ID" value="EAU40827.1"/>
    <property type="molecule type" value="Genomic_DNA"/>
</dbReference>
<keyword evidence="3" id="KW-1185">Reference proteome</keyword>
<proteinExistence type="predicted"/>
<feature type="domain" description="M23ase beta-sheet core" evidence="1">
    <location>
        <begin position="77"/>
        <end position="179"/>
    </location>
</feature>
<accession>Q0G112</accession>
<dbReference type="PANTHER" id="PTHR21666:SF270">
    <property type="entry name" value="MUREIN HYDROLASE ACTIVATOR ENVC"/>
    <property type="match status" value="1"/>
</dbReference>
<name>Q0G112_9HYPH</name>
<protein>
    <submittedName>
        <fullName evidence="2">Peptidase M23B</fullName>
    </submittedName>
</protein>